<dbReference type="EMBL" id="JACJKS010000014">
    <property type="protein sequence ID" value="MBM6948939.1"/>
    <property type="molecule type" value="Genomic_DNA"/>
</dbReference>
<dbReference type="AlphaFoldDB" id="A0A939BHE9"/>
<comment type="caution">
    <text evidence="2">The sequence shown here is derived from an EMBL/GenBank/DDBJ whole genome shotgun (WGS) entry which is preliminary data.</text>
</comment>
<dbReference type="Proteomes" id="UP000705508">
    <property type="component" value="Unassembled WGS sequence"/>
</dbReference>
<feature type="transmembrane region" description="Helical" evidence="1">
    <location>
        <begin position="109"/>
        <end position="139"/>
    </location>
</feature>
<evidence type="ECO:0000313" key="3">
    <source>
        <dbReference type="Proteomes" id="UP000705508"/>
    </source>
</evidence>
<name>A0A939BHE9_9CLOT</name>
<dbReference type="RefSeq" id="WP_204906943.1">
    <property type="nucleotide sequence ID" value="NZ_JACJKS010000014.1"/>
</dbReference>
<feature type="transmembrane region" description="Helical" evidence="1">
    <location>
        <begin position="145"/>
        <end position="172"/>
    </location>
</feature>
<accession>A0A939BHE9</accession>
<keyword evidence="1" id="KW-0472">Membrane</keyword>
<evidence type="ECO:0000313" key="2">
    <source>
        <dbReference type="EMBL" id="MBM6948939.1"/>
    </source>
</evidence>
<reference evidence="2" key="1">
    <citation type="submission" date="2020-08" db="EMBL/GenBank/DDBJ databases">
        <authorList>
            <person name="Cejkova D."/>
            <person name="Kubasova T."/>
            <person name="Jahodarova E."/>
            <person name="Rychlik I."/>
        </authorList>
    </citation>
    <scope>NUCLEOTIDE SEQUENCE</scope>
    <source>
        <strain evidence="2">An582</strain>
    </source>
</reference>
<reference evidence="2" key="2">
    <citation type="journal article" date="2021" name="Sci. Rep.">
        <title>The distribution of antibiotic resistance genes in chicken gut microbiota commensals.</title>
        <authorList>
            <person name="Juricova H."/>
            <person name="Matiasovicova J."/>
            <person name="Kubasova T."/>
            <person name="Cejkova D."/>
            <person name="Rychlik I."/>
        </authorList>
    </citation>
    <scope>NUCLEOTIDE SEQUENCE</scope>
    <source>
        <strain evidence="2">An582</strain>
    </source>
</reference>
<sequence length="228" mass="24231">MNRIQFMAALEALLQDVPEEERREALQYYNDYFDEAGPAREEEIIRELGTPGRVAAEIKAGLEGRAGEAGEFRETGYTDARFERREAPARQGCAGEDGGKPQSGRGAKILLIVLILLVGFPIIFPLSLAALCLLAGLAIAAVGVFAAFLIAAVAMAVCGIAVFAVGLVTLVADLPAGLMVVGCGLLLTAAGAVFTVAAVRLCIIVLPGMFRFCVELLRRPFHRRKAVA</sequence>
<dbReference type="Pfam" id="PF22564">
    <property type="entry name" value="HAAS"/>
    <property type="match status" value="1"/>
</dbReference>
<proteinExistence type="predicted"/>
<organism evidence="2 3">
    <name type="scientific">Mordavella massiliensis</name>
    <dbReference type="NCBI Taxonomy" id="1871024"/>
    <lineage>
        <taxon>Bacteria</taxon>
        <taxon>Bacillati</taxon>
        <taxon>Bacillota</taxon>
        <taxon>Clostridia</taxon>
        <taxon>Eubacteriales</taxon>
        <taxon>Clostridiaceae</taxon>
        <taxon>Mordavella</taxon>
    </lineage>
</organism>
<protein>
    <submittedName>
        <fullName evidence="2">DUF1700 domain-containing protein</fullName>
    </submittedName>
</protein>
<evidence type="ECO:0000256" key="1">
    <source>
        <dbReference type="SAM" id="Phobius"/>
    </source>
</evidence>
<feature type="transmembrane region" description="Helical" evidence="1">
    <location>
        <begin position="184"/>
        <end position="210"/>
    </location>
</feature>
<keyword evidence="1" id="KW-0812">Transmembrane</keyword>
<gene>
    <name evidence="2" type="ORF">H6A20_09775</name>
</gene>
<keyword evidence="1" id="KW-1133">Transmembrane helix</keyword>